<dbReference type="PANTHER" id="PTHR21422">
    <property type="entry name" value="RAB3 GTPASE-ACTIVATING PROTEIN CATALYTIC SUBUNIT"/>
    <property type="match status" value="1"/>
</dbReference>
<evidence type="ECO:0000256" key="4">
    <source>
        <dbReference type="ARBA" id="ARBA00022468"/>
    </source>
</evidence>
<dbReference type="InterPro" id="IPR026147">
    <property type="entry name" value="Rab3GAP1_conserved"/>
</dbReference>
<keyword evidence="9" id="KW-1185">Reference proteome</keyword>
<organism evidence="8 9">
    <name type="scientific">Salvia divinorum</name>
    <name type="common">Maria pastora</name>
    <name type="synonym">Diviner's sage</name>
    <dbReference type="NCBI Taxonomy" id="28513"/>
    <lineage>
        <taxon>Eukaryota</taxon>
        <taxon>Viridiplantae</taxon>
        <taxon>Streptophyta</taxon>
        <taxon>Embryophyta</taxon>
        <taxon>Tracheophyta</taxon>
        <taxon>Spermatophyta</taxon>
        <taxon>Magnoliopsida</taxon>
        <taxon>eudicotyledons</taxon>
        <taxon>Gunneridae</taxon>
        <taxon>Pentapetalae</taxon>
        <taxon>asterids</taxon>
        <taxon>lamiids</taxon>
        <taxon>Lamiales</taxon>
        <taxon>Lamiaceae</taxon>
        <taxon>Nepetoideae</taxon>
        <taxon>Mentheae</taxon>
        <taxon>Salviinae</taxon>
        <taxon>Salvia</taxon>
        <taxon>Salvia subgen. Calosphace</taxon>
    </lineage>
</organism>
<accession>A0ABD1GDZ0</accession>
<dbReference type="EMBL" id="JBEAFC010000009">
    <property type="protein sequence ID" value="KAL1542337.1"/>
    <property type="molecule type" value="Genomic_DNA"/>
</dbReference>
<dbReference type="AlphaFoldDB" id="A0ABD1GDZ0"/>
<protein>
    <recommendedName>
        <fullName evidence="3">Rab3 GTPase-activating protein catalytic subunit</fullName>
    </recommendedName>
</protein>
<dbReference type="GO" id="GO:0005737">
    <property type="term" value="C:cytoplasm"/>
    <property type="evidence" value="ECO:0007669"/>
    <property type="project" value="UniProtKB-SubCell"/>
</dbReference>
<gene>
    <name evidence="8" type="ORF">AAHA92_26446</name>
</gene>
<evidence type="ECO:0000256" key="6">
    <source>
        <dbReference type="SAM" id="MobiDB-lite"/>
    </source>
</evidence>
<feature type="region of interest" description="Disordered" evidence="6">
    <location>
        <begin position="614"/>
        <end position="640"/>
    </location>
</feature>
<comment type="caution">
    <text evidence="8">The sequence shown here is derived from an EMBL/GenBank/DDBJ whole genome shotgun (WGS) entry which is preliminary data.</text>
</comment>
<evidence type="ECO:0000256" key="3">
    <source>
        <dbReference type="ARBA" id="ARBA00015817"/>
    </source>
</evidence>
<feature type="region of interest" description="Disordered" evidence="6">
    <location>
        <begin position="496"/>
        <end position="530"/>
    </location>
</feature>
<comment type="subcellular location">
    <subcellularLocation>
        <location evidence="1">Cytoplasm</location>
    </subcellularLocation>
</comment>
<proteinExistence type="inferred from homology"/>
<reference evidence="8 9" key="1">
    <citation type="submission" date="2024-06" db="EMBL/GenBank/DDBJ databases">
        <title>A chromosome level genome sequence of Diviner's sage (Salvia divinorum).</title>
        <authorList>
            <person name="Ford S.A."/>
            <person name="Ro D.-K."/>
            <person name="Ness R.W."/>
            <person name="Phillips M.A."/>
        </authorList>
    </citation>
    <scope>NUCLEOTIDE SEQUENCE [LARGE SCALE GENOMIC DNA]</scope>
    <source>
        <strain evidence="8">SAF-2024a</strain>
        <tissue evidence="8">Leaf</tissue>
    </source>
</reference>
<feature type="domain" description="Rab3GAP catalytic subunit conserved" evidence="7">
    <location>
        <begin position="531"/>
        <end position="681"/>
    </location>
</feature>
<comment type="similarity">
    <text evidence="2">Belongs to the Rab3-GAP catalytic subunit family.</text>
</comment>
<name>A0ABD1GDZ0_SALDI</name>
<keyword evidence="5" id="KW-0963">Cytoplasm</keyword>
<dbReference type="Pfam" id="PF13890">
    <property type="entry name" value="Rab3-GTPase_cat"/>
    <property type="match status" value="1"/>
</dbReference>
<evidence type="ECO:0000259" key="7">
    <source>
        <dbReference type="Pfam" id="PF13890"/>
    </source>
</evidence>
<feature type="region of interest" description="Disordered" evidence="6">
    <location>
        <begin position="236"/>
        <end position="260"/>
    </location>
</feature>
<keyword evidence="4" id="KW-0343">GTPase activation</keyword>
<evidence type="ECO:0000256" key="1">
    <source>
        <dbReference type="ARBA" id="ARBA00004496"/>
    </source>
</evidence>
<dbReference type="GO" id="GO:0005096">
    <property type="term" value="F:GTPase activator activity"/>
    <property type="evidence" value="ECO:0007669"/>
    <property type="project" value="UniProtKB-KW"/>
</dbReference>
<feature type="compositionally biased region" description="Basic and acidic residues" evidence="6">
    <location>
        <begin position="516"/>
        <end position="527"/>
    </location>
</feature>
<sequence length="905" mass="102175">MKSANNSKGVMEDNDEEEEFEHFDDFTLASSWERFISEIEAVCRQWFADGPKNLLEKGAVQVNQLKDLYTIKSEFKYATKSYCMEYYFTTVDDGKTLDWDHALHDLQLSFGVKEFVVIAPQSASGVVLDAPEASKLLSAVAIALSNCSCLWPAFVPVHDSSRKAYIGIQNMGTVFTRRFEADRIASQVPVKLMHLEGLYELFVSKFAYTAVDWSMNHFEVHFKMKLTYRTPIHDDEDEIHDPDADITGSSENPEGEMHGKAQWDDNFPWSKWYSAEDPVNGFELLAIWSEITAESSLDMAELENASPVEADKWFLSPCLSEYLSDVSDGSTIGFASQLHLLVKALEMSSEAKFIEDFISGSEALKSSAVVPPQTVLDRVLKNLFHEVAETEINSSPTEHKNSRSIKGAPQESLFAQFCLHALWFGNCSIRAISVLWIEFVREVRWCWEESQSLPRMPSSGPIDLSTCLINQKLHMLAVCIDQKHREAEGQFVDANDSMSSQEDLQSPTHNSSSHGASKEVSDRKDESSDAANVAKPMMLLKSHKIMHAPITLEPPPMTEDMHEERLKAAVALGDSYSFSAQLETEILASDMSAFKAANPDAVFEDFIRWHSPRDWENDENEENGASESSSWPPRGKLSERMSDLGNSWRKIWNEAPAVPASEQKPLWDPNREGEKVLHYLETLRPYQLLEEMVCAAFRAAADTLNRTSFGDLKQMNIKMDQLCITIASVLRIFLAQNTTTDTELLEDLRRLSTTFEHIEKLVLLAASLHVKFLQSPYLGQAIFTDCFNFYLPNMGTSSANAHNDTQREFDKKQQIRSGDRDLIVSMFPPPTANQSWRRVLSMGNLLNGHEPILREIIFSKRDRASRSYYAASSPKLHQQDIETYRMYVSGTSNDLGVALAVASFD</sequence>
<evidence type="ECO:0000256" key="2">
    <source>
        <dbReference type="ARBA" id="ARBA00008856"/>
    </source>
</evidence>
<feature type="compositionally biased region" description="Polar residues" evidence="6">
    <location>
        <begin position="496"/>
        <end position="515"/>
    </location>
</feature>
<dbReference type="PANTHER" id="PTHR21422:SF9">
    <property type="entry name" value="RAB3 GTPASE-ACTIVATING PROTEIN CATALYTIC SUBUNIT"/>
    <property type="match status" value="1"/>
</dbReference>
<evidence type="ECO:0000313" key="9">
    <source>
        <dbReference type="Proteomes" id="UP001567538"/>
    </source>
</evidence>
<dbReference type="InterPro" id="IPR045700">
    <property type="entry name" value="Rab3GAP1"/>
</dbReference>
<evidence type="ECO:0000313" key="8">
    <source>
        <dbReference type="EMBL" id="KAL1542337.1"/>
    </source>
</evidence>
<dbReference type="Proteomes" id="UP001567538">
    <property type="component" value="Unassembled WGS sequence"/>
</dbReference>
<evidence type="ECO:0000256" key="5">
    <source>
        <dbReference type="ARBA" id="ARBA00022490"/>
    </source>
</evidence>